<accession>A0A4U8TBD7</accession>
<protein>
    <recommendedName>
        <fullName evidence="4">Nitrogen fixation protein FixH</fullName>
    </recommendedName>
</protein>
<dbReference type="AlphaFoldDB" id="A0A4U8TBD7"/>
<evidence type="ECO:0000256" key="1">
    <source>
        <dbReference type="SAM" id="Phobius"/>
    </source>
</evidence>
<dbReference type="Proteomes" id="UP000029733">
    <property type="component" value="Unassembled WGS sequence"/>
</dbReference>
<sequence length="192" mass="22044">MKNKNYWPHAIIAILLFGVVMVSISITIALKNPIQDENTYFGKKRDVDWHINDIIKEQNHFNALYTIKPIILDKNANELAHNPFIFPYMAPAHTPDAPDSKSKPLPQDITLHIALQTNTDKAPPIFHLYLDSMHEANKLQDLGILKKEADNLYTSGALHLPQGRWKLVLKITYDNDKSAYFESEIFVENHDE</sequence>
<evidence type="ECO:0000313" key="2">
    <source>
        <dbReference type="EMBL" id="TLD97240.1"/>
    </source>
</evidence>
<dbReference type="OrthoDB" id="5324824at2"/>
<keyword evidence="1" id="KW-0472">Membrane</keyword>
<name>A0A4U8TBD7_9HELI</name>
<keyword evidence="1" id="KW-1133">Transmembrane helix</keyword>
<proteinExistence type="predicted"/>
<dbReference type="EMBL" id="JRPR02000001">
    <property type="protein sequence ID" value="TLD97240.1"/>
    <property type="molecule type" value="Genomic_DNA"/>
</dbReference>
<dbReference type="RefSeq" id="WP_052057802.1">
    <property type="nucleotide sequence ID" value="NZ_JRPR02000001.1"/>
</dbReference>
<keyword evidence="3" id="KW-1185">Reference proteome</keyword>
<feature type="transmembrane region" description="Helical" evidence="1">
    <location>
        <begin position="6"/>
        <end position="30"/>
    </location>
</feature>
<evidence type="ECO:0008006" key="4">
    <source>
        <dbReference type="Google" id="ProtNLM"/>
    </source>
</evidence>
<evidence type="ECO:0000313" key="3">
    <source>
        <dbReference type="Proteomes" id="UP000029733"/>
    </source>
</evidence>
<reference evidence="2 3" key="1">
    <citation type="journal article" date="2014" name="Genome Announc.">
        <title>Draft genome sequences of eight enterohepatic helicobacter species isolated from both laboratory and wild rodents.</title>
        <authorList>
            <person name="Sheh A."/>
            <person name="Shen Z."/>
            <person name="Fox J.G."/>
        </authorList>
    </citation>
    <scope>NUCLEOTIDE SEQUENCE [LARGE SCALE GENOMIC DNA]</scope>
    <source>
        <strain evidence="2 3">MIT 09-6949</strain>
    </source>
</reference>
<keyword evidence="1" id="KW-0812">Transmembrane</keyword>
<organism evidence="2 3">
    <name type="scientific">Helicobacter jaachi</name>
    <dbReference type="NCBI Taxonomy" id="1677920"/>
    <lineage>
        <taxon>Bacteria</taxon>
        <taxon>Pseudomonadati</taxon>
        <taxon>Campylobacterota</taxon>
        <taxon>Epsilonproteobacteria</taxon>
        <taxon>Campylobacterales</taxon>
        <taxon>Helicobacteraceae</taxon>
        <taxon>Helicobacter</taxon>
    </lineage>
</organism>
<gene>
    <name evidence="2" type="ORF">LS71_000295</name>
</gene>
<comment type="caution">
    <text evidence="2">The sequence shown here is derived from an EMBL/GenBank/DDBJ whole genome shotgun (WGS) entry which is preliminary data.</text>
</comment>